<dbReference type="InterPro" id="IPR010770">
    <property type="entry name" value="Ecd"/>
</dbReference>
<dbReference type="PANTHER" id="PTHR13060">
    <property type="entry name" value="SGT1 PROTEIN HSGT1 SUPPRESSOR OF GCR2"/>
    <property type="match status" value="1"/>
</dbReference>
<dbReference type="GO" id="GO:0005634">
    <property type="term" value="C:nucleus"/>
    <property type="evidence" value="ECO:0007669"/>
    <property type="project" value="TreeGrafter"/>
</dbReference>
<keyword evidence="3" id="KW-1185">Reference proteome</keyword>
<gene>
    <name evidence="2" type="ORF">LX32DRAFT_421716</name>
</gene>
<dbReference type="Proteomes" id="UP001232148">
    <property type="component" value="Unassembled WGS sequence"/>
</dbReference>
<dbReference type="AlphaFoldDB" id="A0AAD9HUZ3"/>
<dbReference type="PANTHER" id="PTHR13060:SF0">
    <property type="entry name" value="PROTEIN ECDYSONELESS HOMOLOG"/>
    <property type="match status" value="1"/>
</dbReference>
<comment type="caution">
    <text evidence="2">The sequence shown here is derived from an EMBL/GenBank/DDBJ whole genome shotgun (WGS) entry which is preliminary data.</text>
</comment>
<evidence type="ECO:0000313" key="2">
    <source>
        <dbReference type="EMBL" id="KAK2034384.1"/>
    </source>
</evidence>
<accession>A0AAD9HUZ3</accession>
<reference evidence="2" key="1">
    <citation type="submission" date="2021-06" db="EMBL/GenBank/DDBJ databases">
        <title>Comparative genomics, transcriptomics and evolutionary studies reveal genomic signatures of adaptation to plant cell wall in hemibiotrophic fungi.</title>
        <authorList>
            <consortium name="DOE Joint Genome Institute"/>
            <person name="Baroncelli R."/>
            <person name="Diaz J.F."/>
            <person name="Benocci T."/>
            <person name="Peng M."/>
            <person name="Battaglia E."/>
            <person name="Haridas S."/>
            <person name="Andreopoulos W."/>
            <person name="Labutti K."/>
            <person name="Pangilinan J."/>
            <person name="Floch G.L."/>
            <person name="Makela M.R."/>
            <person name="Henrissat B."/>
            <person name="Grigoriev I.V."/>
            <person name="Crouch J.A."/>
            <person name="De Vries R.P."/>
            <person name="Sukno S.A."/>
            <person name="Thon M.R."/>
        </authorList>
    </citation>
    <scope>NUCLEOTIDE SEQUENCE</scope>
    <source>
        <strain evidence="2">MAFF235873</strain>
    </source>
</reference>
<evidence type="ECO:0000256" key="1">
    <source>
        <dbReference type="SAM" id="MobiDB-lite"/>
    </source>
</evidence>
<sequence>MAEPQSGRPLGNPSQDSEIANTQSLPENCIQYCLFLVDPNTQNNHGNHLSRLEDLRKSAFHLTTRLTSDYIWQKGTFNLDIVTERGLTFLQGTTDYGDSIEDEWLIVYILRELSKSHPDVWVRVFDSDGEFLLIEAANVLPKWLSPETDQNRVWINNGSLRIVPQLSDESLNIKLLTLPEAVNIIRVAPDKLVHSDFIEAEAFYRLEKYPGQIHKSLHHALVTIPRRLAHVLRQNPKAVAPAVESFYLRDALDLKTLLSRKTELHFPPKDLVTLSVKFTRVLFAQLKSQRFEPPGPWATVVQEANGVEQARLEMGMKITCGFEIMLNNIEKTDSREAREAWIVVEELQEDGDAVLPGDDEINSWRDARREDDESWMDINYADFENELAGRRGGTREGSHPGFGDPTTQADLRKIVSRFEAFLNDDSAGLDGAEVDEMDIDDESEEDDEDEDKAISFDEAEFSRMMREMMGLAPAGCGITSAPNEPDATATRFARAALGKDGKERESDDEELQKLSAQFEAELNAHGALSLMQPRNDASVLNDKDKGGNAAVGGKTIAATADHMATNNDYGADDYDDDNDDGEVDIDYNLAKNLLESFKGQAGMPGPAGNILGMMGLQLPRDEDMSDSEGNKG</sequence>
<dbReference type="EMBL" id="MU842815">
    <property type="protein sequence ID" value="KAK2034384.1"/>
    <property type="molecule type" value="Genomic_DNA"/>
</dbReference>
<evidence type="ECO:0000313" key="3">
    <source>
        <dbReference type="Proteomes" id="UP001232148"/>
    </source>
</evidence>
<organism evidence="2 3">
    <name type="scientific">Colletotrichum zoysiae</name>
    <dbReference type="NCBI Taxonomy" id="1216348"/>
    <lineage>
        <taxon>Eukaryota</taxon>
        <taxon>Fungi</taxon>
        <taxon>Dikarya</taxon>
        <taxon>Ascomycota</taxon>
        <taxon>Pezizomycotina</taxon>
        <taxon>Sordariomycetes</taxon>
        <taxon>Hypocreomycetidae</taxon>
        <taxon>Glomerellales</taxon>
        <taxon>Glomerellaceae</taxon>
        <taxon>Colletotrichum</taxon>
        <taxon>Colletotrichum graminicola species complex</taxon>
    </lineage>
</organism>
<name>A0AAD9HUZ3_9PEZI</name>
<protein>
    <submittedName>
        <fullName evidence="2">SGT1-domain-containing protein</fullName>
    </submittedName>
</protein>
<proteinExistence type="predicted"/>
<dbReference type="Pfam" id="PF07093">
    <property type="entry name" value="SGT1"/>
    <property type="match status" value="1"/>
</dbReference>
<feature type="region of interest" description="Disordered" evidence="1">
    <location>
        <begin position="1"/>
        <end position="20"/>
    </location>
</feature>